<feature type="domain" description="Acyl-CoA thioesterase-like C-terminal" evidence="2">
    <location>
        <begin position="190"/>
        <end position="311"/>
    </location>
</feature>
<evidence type="ECO:0000313" key="4">
    <source>
        <dbReference type="Proteomes" id="UP000053317"/>
    </source>
</evidence>
<dbReference type="InterPro" id="IPR052389">
    <property type="entry name" value="Sec_Metab_Biosynth-Assoc"/>
</dbReference>
<evidence type="ECO:0000313" key="3">
    <source>
        <dbReference type="EMBL" id="KKY29114.1"/>
    </source>
</evidence>
<dbReference type="EMBL" id="LCWF01000005">
    <property type="protein sequence ID" value="KKY29114.1"/>
    <property type="molecule type" value="Genomic_DNA"/>
</dbReference>
<dbReference type="InterPro" id="IPR042171">
    <property type="entry name" value="Acyl-CoA_hotdog"/>
</dbReference>
<proteinExistence type="predicted"/>
<dbReference type="Gene3D" id="2.40.160.210">
    <property type="entry name" value="Acyl-CoA thioesterase, double hotdog domain"/>
    <property type="match status" value="1"/>
</dbReference>
<evidence type="ECO:0000259" key="1">
    <source>
        <dbReference type="Pfam" id="PF13622"/>
    </source>
</evidence>
<evidence type="ECO:0000259" key="2">
    <source>
        <dbReference type="Pfam" id="PF20789"/>
    </source>
</evidence>
<dbReference type="OrthoDB" id="2532955at2759"/>
<dbReference type="Proteomes" id="UP000053317">
    <property type="component" value="Unassembled WGS sequence"/>
</dbReference>
<dbReference type="Pfam" id="PF13622">
    <property type="entry name" value="4HBT_3"/>
    <property type="match status" value="1"/>
</dbReference>
<dbReference type="InterPro" id="IPR049450">
    <property type="entry name" value="ACOT8-like_C"/>
</dbReference>
<dbReference type="PANTHER" id="PTHR38110">
    <property type="entry name" value="CHROMOSOME 23, WHOLE GENOME SHOTGUN SEQUENCE"/>
    <property type="match status" value="1"/>
</dbReference>
<gene>
    <name evidence="3" type="ORF">UCRPC4_g00146</name>
</gene>
<dbReference type="InterPro" id="IPR029069">
    <property type="entry name" value="HotDog_dom_sf"/>
</dbReference>
<name>A0A0G2F4D1_PHACM</name>
<comment type="caution">
    <text evidence="3">The sequence shown here is derived from an EMBL/GenBank/DDBJ whole genome shotgun (WGS) entry which is preliminary data.</text>
</comment>
<feature type="domain" description="Acyl-CoA thioesterase-like N-terminal HotDog" evidence="1">
    <location>
        <begin position="25"/>
        <end position="124"/>
    </location>
</feature>
<reference evidence="3 4" key="1">
    <citation type="submission" date="2015-05" db="EMBL/GenBank/DDBJ databases">
        <title>Distinctive expansion of gene families associated with plant cell wall degradation and secondary metabolism in the genomes of grapevine trunk pathogens.</title>
        <authorList>
            <person name="Lawrence D.P."/>
            <person name="Travadon R."/>
            <person name="Rolshausen P.E."/>
            <person name="Baumgartner K."/>
        </authorList>
    </citation>
    <scope>NUCLEOTIDE SEQUENCE [LARGE SCALE GENOMIC DNA]</scope>
    <source>
        <strain evidence="3">UCRPC4</strain>
    </source>
</reference>
<protein>
    <submittedName>
        <fullName evidence="3">Putativetrehalose-phosphate synthase (Udp-forming)</fullName>
    </submittedName>
</protein>
<dbReference type="AlphaFoldDB" id="A0A0G2F4D1"/>
<sequence length="339" mass="38144">MTLPFSELISIRSISDSEYVSPALDKEWAIGSVPNGGYTSALFASAARFHSRTTAEADPKSPLNTQPDVLHLSLQFLRRTFVGHPGYFEVKNVKLGKRQTILHLTLTQPTTPDGRKSLVEGYASLGNLATEEGISLATSDSFWSPTPLPVDLKKLEKDGRDACWNAYTPPFLSFRRSSQHQQTYQPKNEIVGGTPEWKGIVDQWAKFTPYSDTDNKFPRSKWTNETIPWVVDNLPPIVEHMLFKEDAKYPKFWYPTLTLAIDVKKSLPPEGVDWLFSRCIAKVIKNGRMDLKVVVLDEQREIVAIATHTALAVDVARNVIRSNPTEETRRQGDDTKSNL</sequence>
<dbReference type="Pfam" id="PF20789">
    <property type="entry name" value="4HBT_3C"/>
    <property type="match status" value="1"/>
</dbReference>
<dbReference type="PANTHER" id="PTHR38110:SF1">
    <property type="entry name" value="THIOESTERASE DOMAIN-CONTAINING PROTEIN"/>
    <property type="match status" value="1"/>
</dbReference>
<reference evidence="3 4" key="2">
    <citation type="submission" date="2015-05" db="EMBL/GenBank/DDBJ databases">
        <authorList>
            <person name="Morales-Cruz A."/>
            <person name="Amrine K.C."/>
            <person name="Cantu D."/>
        </authorList>
    </citation>
    <scope>NUCLEOTIDE SEQUENCE [LARGE SCALE GENOMIC DNA]</scope>
    <source>
        <strain evidence="3">UCRPC4</strain>
    </source>
</reference>
<organism evidence="3 4">
    <name type="scientific">Phaeomoniella chlamydospora</name>
    <name type="common">Phaeoacremonium chlamydosporum</name>
    <dbReference type="NCBI Taxonomy" id="158046"/>
    <lineage>
        <taxon>Eukaryota</taxon>
        <taxon>Fungi</taxon>
        <taxon>Dikarya</taxon>
        <taxon>Ascomycota</taxon>
        <taxon>Pezizomycotina</taxon>
        <taxon>Eurotiomycetes</taxon>
        <taxon>Chaetothyriomycetidae</taxon>
        <taxon>Phaeomoniellales</taxon>
        <taxon>Phaeomoniellaceae</taxon>
        <taxon>Phaeomoniella</taxon>
    </lineage>
</organism>
<keyword evidence="4" id="KW-1185">Reference proteome</keyword>
<dbReference type="SUPFAM" id="SSF54637">
    <property type="entry name" value="Thioesterase/thiol ester dehydrase-isomerase"/>
    <property type="match status" value="2"/>
</dbReference>
<accession>A0A0G2F4D1</accession>
<dbReference type="InterPro" id="IPR049449">
    <property type="entry name" value="TesB_ACOT8-like_N"/>
</dbReference>